<dbReference type="InterPro" id="IPR013083">
    <property type="entry name" value="Znf_RING/FYVE/PHD"/>
</dbReference>
<keyword evidence="3" id="KW-0862">Zinc</keyword>
<reference evidence="5" key="1">
    <citation type="journal article" date="2023" name="G3 (Bethesda)">
        <title>Whole genome assemblies of Zophobas morio and Tenebrio molitor.</title>
        <authorList>
            <person name="Kaur S."/>
            <person name="Stinson S.A."/>
            <person name="diCenzo G.C."/>
        </authorList>
    </citation>
    <scope>NUCLEOTIDE SEQUENCE</scope>
    <source>
        <strain evidence="5">QUZm001</strain>
    </source>
</reference>
<dbReference type="PANTHER" id="PTHR37445">
    <property type="entry name" value="PROTEIN CBG24663"/>
    <property type="match status" value="1"/>
</dbReference>
<dbReference type="SMART" id="SM00249">
    <property type="entry name" value="PHD"/>
    <property type="match status" value="1"/>
</dbReference>
<dbReference type="AlphaFoldDB" id="A0AA38IUI7"/>
<evidence type="ECO:0000313" key="6">
    <source>
        <dbReference type="Proteomes" id="UP001168821"/>
    </source>
</evidence>
<evidence type="ECO:0000259" key="4">
    <source>
        <dbReference type="SMART" id="SM00249"/>
    </source>
</evidence>
<protein>
    <recommendedName>
        <fullName evidence="4">Zinc finger PHD-type domain-containing protein</fullName>
    </recommendedName>
</protein>
<evidence type="ECO:0000256" key="3">
    <source>
        <dbReference type="ARBA" id="ARBA00022833"/>
    </source>
</evidence>
<keyword evidence="6" id="KW-1185">Reference proteome</keyword>
<dbReference type="SUPFAM" id="SSF57903">
    <property type="entry name" value="FYVE/PHD zinc finger"/>
    <property type="match status" value="1"/>
</dbReference>
<evidence type="ECO:0000256" key="2">
    <source>
        <dbReference type="ARBA" id="ARBA00022771"/>
    </source>
</evidence>
<dbReference type="Gene3D" id="3.30.40.10">
    <property type="entry name" value="Zinc/RING finger domain, C3HC4 (zinc finger)"/>
    <property type="match status" value="1"/>
</dbReference>
<dbReference type="EMBL" id="JALNTZ010000002">
    <property type="protein sequence ID" value="KAJ3661846.1"/>
    <property type="molecule type" value="Genomic_DNA"/>
</dbReference>
<comment type="caution">
    <text evidence="5">The sequence shown here is derived from an EMBL/GenBank/DDBJ whole genome shotgun (WGS) entry which is preliminary data.</text>
</comment>
<feature type="domain" description="Zinc finger PHD-type" evidence="4">
    <location>
        <begin position="3"/>
        <end position="55"/>
    </location>
</feature>
<keyword evidence="2" id="KW-0863">Zinc-finger</keyword>
<sequence length="253" mass="27945">MSACANCPKPLGNEASITCDKCNSRLHVVCTGLQNDDRITRNKVRNVKIYCNRCTTIAEQRTALPQLFDNLAKDLISKLEQKINDKFAAIEEKINNLQSSPSNPELFEEVANEAVERIIRSKNVIIRGLPESVGNVEAKIQNDTVKVGNILKTISTDAIPEKVIRLGKPSTSARPIKVVLPCDAIAKNVLKNKTKISNSGIIDNISISDDKTPKQAAYLKSLNSQLKNRRDNGEINLTIKYVKGIPKIVQSKN</sequence>
<dbReference type="Proteomes" id="UP001168821">
    <property type="component" value="Unassembled WGS sequence"/>
</dbReference>
<dbReference type="GO" id="GO:0008270">
    <property type="term" value="F:zinc ion binding"/>
    <property type="evidence" value="ECO:0007669"/>
    <property type="project" value="UniProtKB-KW"/>
</dbReference>
<keyword evidence="1" id="KW-0479">Metal-binding</keyword>
<evidence type="ECO:0000313" key="5">
    <source>
        <dbReference type="EMBL" id="KAJ3661846.1"/>
    </source>
</evidence>
<evidence type="ECO:0000256" key="1">
    <source>
        <dbReference type="ARBA" id="ARBA00022723"/>
    </source>
</evidence>
<name>A0AA38IUI7_9CUCU</name>
<organism evidence="5 6">
    <name type="scientific">Zophobas morio</name>
    <dbReference type="NCBI Taxonomy" id="2755281"/>
    <lineage>
        <taxon>Eukaryota</taxon>
        <taxon>Metazoa</taxon>
        <taxon>Ecdysozoa</taxon>
        <taxon>Arthropoda</taxon>
        <taxon>Hexapoda</taxon>
        <taxon>Insecta</taxon>
        <taxon>Pterygota</taxon>
        <taxon>Neoptera</taxon>
        <taxon>Endopterygota</taxon>
        <taxon>Coleoptera</taxon>
        <taxon>Polyphaga</taxon>
        <taxon>Cucujiformia</taxon>
        <taxon>Tenebrionidae</taxon>
        <taxon>Zophobas</taxon>
    </lineage>
</organism>
<dbReference type="InterPro" id="IPR001965">
    <property type="entry name" value="Znf_PHD"/>
</dbReference>
<accession>A0AA38IUI7</accession>
<dbReference type="InterPro" id="IPR011011">
    <property type="entry name" value="Znf_FYVE_PHD"/>
</dbReference>
<proteinExistence type="predicted"/>
<gene>
    <name evidence="5" type="ORF">Zmor_006226</name>
</gene>
<dbReference type="PANTHER" id="PTHR37445:SF3">
    <property type="entry name" value="ZINC FINGER PHD-TYPE DOMAIN-CONTAINING PROTEIN"/>
    <property type="match status" value="1"/>
</dbReference>